<evidence type="ECO:0000313" key="1">
    <source>
        <dbReference type="EMBL" id="WAH38336.1"/>
    </source>
</evidence>
<dbReference type="EMBL" id="CP104064">
    <property type="protein sequence ID" value="WAH38336.1"/>
    <property type="molecule type" value="Genomic_DNA"/>
</dbReference>
<evidence type="ECO:0000313" key="2">
    <source>
        <dbReference type="Proteomes" id="UP001164803"/>
    </source>
</evidence>
<keyword evidence="2" id="KW-1185">Reference proteome</keyword>
<dbReference type="Proteomes" id="UP001164803">
    <property type="component" value="Chromosome"/>
</dbReference>
<dbReference type="Pfam" id="PF08812">
    <property type="entry name" value="YtxC"/>
    <property type="match status" value="1"/>
</dbReference>
<proteinExistence type="predicted"/>
<accession>A0ABY6Z838</accession>
<name>A0ABY6Z838_9BACL</name>
<sequence>MPIIKVTINHAFPALIDKLSRVSGVEVKDEDSLANALICEYHPHAIPQMSQVLTNVLFSDWLFATLEAQLQTEQRQLTNDELEYLILVFLHEVRSGEVTIAKRAYSEWINRSVQGLHALLNANQTIISLDGFARFRLRAFMNGLSSMMADRVGQFMIDREYEESVSMLKYMLESQPSVERELHVFCAPDRVWITDASGGLVRDSDITEIALAESGGDLNSEDLAMSILITRSPCRIVLHDMNPDAMWPSFAETLDRVFSERVQRCDHCSTCQQLEQAHHHLPVDGPHEHRFRRNH</sequence>
<reference evidence="1" key="1">
    <citation type="submission" date="2022-08" db="EMBL/GenBank/DDBJ databases">
        <title>Alicyclobacillus dauci DSM2870, complete genome.</title>
        <authorList>
            <person name="Wang Q."/>
            <person name="Cai R."/>
            <person name="Wang Z."/>
        </authorList>
    </citation>
    <scope>NUCLEOTIDE SEQUENCE</scope>
    <source>
        <strain evidence="1">DSM 28700</strain>
    </source>
</reference>
<protein>
    <submittedName>
        <fullName evidence="1">Sporulation protein YtxC</fullName>
    </submittedName>
</protein>
<dbReference type="RefSeq" id="WP_268045901.1">
    <property type="nucleotide sequence ID" value="NZ_CP104064.1"/>
</dbReference>
<dbReference type="InterPro" id="IPR014199">
    <property type="entry name" value="Spore_YtxC"/>
</dbReference>
<organism evidence="1 2">
    <name type="scientific">Alicyclobacillus dauci</name>
    <dbReference type="NCBI Taxonomy" id="1475485"/>
    <lineage>
        <taxon>Bacteria</taxon>
        <taxon>Bacillati</taxon>
        <taxon>Bacillota</taxon>
        <taxon>Bacilli</taxon>
        <taxon>Bacillales</taxon>
        <taxon>Alicyclobacillaceae</taxon>
        <taxon>Alicyclobacillus</taxon>
    </lineage>
</organism>
<gene>
    <name evidence="1" type="ORF">NZD86_07615</name>
</gene>